<accession>A0A369Q1R1</accession>
<evidence type="ECO:0000313" key="2">
    <source>
        <dbReference type="Proteomes" id="UP000253919"/>
    </source>
</evidence>
<name>A0A369Q1R1_9BACT</name>
<dbReference type="AlphaFoldDB" id="A0A369Q1R1"/>
<organism evidence="1 2">
    <name type="scientific">Adhaeribacter pallidiroseus</name>
    <dbReference type="NCBI Taxonomy" id="2072847"/>
    <lineage>
        <taxon>Bacteria</taxon>
        <taxon>Pseudomonadati</taxon>
        <taxon>Bacteroidota</taxon>
        <taxon>Cytophagia</taxon>
        <taxon>Cytophagales</taxon>
        <taxon>Hymenobacteraceae</taxon>
        <taxon>Adhaeribacter</taxon>
    </lineage>
</organism>
<dbReference type="RefSeq" id="WP_115375885.1">
    <property type="nucleotide sequence ID" value="NZ_QASA01000003.1"/>
</dbReference>
<keyword evidence="2" id="KW-1185">Reference proteome</keyword>
<dbReference type="EMBL" id="QASA01000003">
    <property type="protein sequence ID" value="RDC58684.1"/>
    <property type="molecule type" value="Genomic_DNA"/>
</dbReference>
<proteinExistence type="predicted"/>
<protein>
    <submittedName>
        <fullName evidence="1">Uncharacterized protein</fullName>
    </submittedName>
</protein>
<dbReference type="Proteomes" id="UP000253919">
    <property type="component" value="Unassembled WGS sequence"/>
</dbReference>
<evidence type="ECO:0000313" key="1">
    <source>
        <dbReference type="EMBL" id="RDC58684.1"/>
    </source>
</evidence>
<gene>
    <name evidence="1" type="ORF">AHMF7616_05318</name>
</gene>
<reference evidence="1 2" key="1">
    <citation type="submission" date="2018-04" db="EMBL/GenBank/DDBJ databases">
        <title>Adhaeribacter sp. HMF7616 genome sequencing and assembly.</title>
        <authorList>
            <person name="Kang H."/>
            <person name="Kang J."/>
            <person name="Cha I."/>
            <person name="Kim H."/>
            <person name="Joh K."/>
        </authorList>
    </citation>
    <scope>NUCLEOTIDE SEQUENCE [LARGE SCALE GENOMIC DNA]</scope>
    <source>
        <strain evidence="1 2">HMF7616</strain>
    </source>
</reference>
<sequence length="298" mass="34670">MKQIVTYRKKDLTPIQGIKVYEGALAIANKRKFKTTFLFFLLVKQISKSGTIHNYIKVIERHTGLKKSKIYNEVKTLHKLKLLSVGINRLGEAFIILANISQVYRYLGFEISNNYDENERKENIHIPIFRLPICKNTKDLETAIQFLEMRRNCNRQDITIKNKFVHSQLSKKLGTDYKNKVASSKIRRAKKSAIRKLEAIKQAQLHQPNSTALPNNLNLDVTISTEKTAKLFGYKSARTGTNIQRRLKKRGLIDIKFRDEIVYENIEYSFFANLNFPSNYYFVGGVIRRRLPNKIIVL</sequence>
<comment type="caution">
    <text evidence="1">The sequence shown here is derived from an EMBL/GenBank/DDBJ whole genome shotgun (WGS) entry which is preliminary data.</text>
</comment>